<comment type="caution">
    <text evidence="1">The sequence shown here is derived from an EMBL/GenBank/DDBJ whole genome shotgun (WGS) entry which is preliminary data.</text>
</comment>
<sequence length="140" mass="15617">MAEIKSLASIREKWTRVTPGRTEDYKLGIQNPRRDWEKETLAAAGNWKAGVDAAAQKGLFQKGVSKAGTGKWRDHALKKGPGRFAEGVYIAGDDYQKGFAPYHAAIERVDLGPRFPKRDPRNLERVKRIVDALIAEKVEG</sequence>
<organism evidence="1">
    <name type="scientific">marine sediment metagenome</name>
    <dbReference type="NCBI Taxonomy" id="412755"/>
    <lineage>
        <taxon>unclassified sequences</taxon>
        <taxon>metagenomes</taxon>
        <taxon>ecological metagenomes</taxon>
    </lineage>
</organism>
<reference evidence="1" key="1">
    <citation type="journal article" date="2015" name="Nature">
        <title>Complex archaea that bridge the gap between prokaryotes and eukaryotes.</title>
        <authorList>
            <person name="Spang A."/>
            <person name="Saw J.H."/>
            <person name="Jorgensen S.L."/>
            <person name="Zaremba-Niedzwiedzka K."/>
            <person name="Martijn J."/>
            <person name="Lind A.E."/>
            <person name="van Eijk R."/>
            <person name="Schleper C."/>
            <person name="Guy L."/>
            <person name="Ettema T.J."/>
        </authorList>
    </citation>
    <scope>NUCLEOTIDE SEQUENCE</scope>
</reference>
<accession>A0A0F8ZIK2</accession>
<dbReference type="EMBL" id="LAZR01060167">
    <property type="protein sequence ID" value="KKK66249.1"/>
    <property type="molecule type" value="Genomic_DNA"/>
</dbReference>
<proteinExistence type="predicted"/>
<name>A0A0F8ZIK2_9ZZZZ</name>
<dbReference type="AlphaFoldDB" id="A0A0F8ZIK2"/>
<gene>
    <name evidence="1" type="ORF">LCGC14_2966010</name>
</gene>
<protein>
    <submittedName>
        <fullName evidence="1">Uncharacterized protein</fullName>
    </submittedName>
</protein>
<evidence type="ECO:0000313" key="1">
    <source>
        <dbReference type="EMBL" id="KKK66249.1"/>
    </source>
</evidence>